<reference evidence="7" key="1">
    <citation type="submission" date="2016-10" db="EMBL/GenBank/DDBJ databases">
        <title>Sequence of Gallionella enrichment culture.</title>
        <authorList>
            <person name="Poehlein A."/>
            <person name="Muehling M."/>
            <person name="Daniel R."/>
        </authorList>
    </citation>
    <scope>NUCLEOTIDE SEQUENCE</scope>
</reference>
<dbReference type="InterPro" id="IPR003961">
    <property type="entry name" value="FN3_dom"/>
</dbReference>
<dbReference type="GO" id="GO:0001764">
    <property type="term" value="P:neuron migration"/>
    <property type="evidence" value="ECO:0007669"/>
    <property type="project" value="TreeGrafter"/>
</dbReference>
<dbReference type="GO" id="GO:0006508">
    <property type="term" value="P:proteolysis"/>
    <property type="evidence" value="ECO:0007669"/>
    <property type="project" value="UniProtKB-KW"/>
</dbReference>
<keyword evidence="3" id="KW-1015">Disulfide bond</keyword>
<sequence length="1788" mass="184206">MSIVPSAFHRSTATMGVAALLLSVMLVSMPIGPAAAADPPVAAPLPVTVSADGLPTVQIDGVVWKQLIVGRTVYVGGKFTNARPAGSAAGTNLVARANMLAYNLDTGELITSFNPVFNNQVKDLAVSADGTKLYAVGNFTTVNGATRNRVAAFDLPSGALSSFAPSVNSYVTSVAVSGSRVYVGGAFSAVNGQQRLRVAAVDAATGAVLPFSVPVDDYQVQAIVVAPDNASIVISGNFTSIGGESSTGYGLGRLDATTGALLALPVNAEVRNAGDAAAIGSLSTNGTYFYGTGWHYGGGGNVEGSFAASWATGELVWLEDCHGDTYSAFAVGDVVYLASHKHYCGNSGGFPQTTPWSYHHGTAVTNDVRGTNTADIYGYPDHPGTPRPEFLEWYPVFAIGTFTGQNQGPWTVSGNNDYVLFGGEFLRVNNVPQQGLVRFARRDIAPNKLGPVLKDTAFPLSAVSYASGQVRLGWTGNYDLDDAALEYRVYRSSTTGTPIDVQTVTAPFWNEPRLTFTDTGLAAGSSQRYRVVALDRYGNQAMSPWATVTVSSEQLSSYAAEVLSDAPTSFWRLGESSGTTGYDWAGAADLTVADGVTRGAAGAIGGDTNTASTFGGTSSGLAVTPTAIDGPNTFTAEAWFKTTTTSGGKILGFGSSATSLSSSYDRHVYMADNGRIYFGVYPGSVRTIASTSAYNDGEWHQVVASLGSGGMQLWVDGKRVAQRTDTTSAQDYLGYWRIGGDNLASWPGAPISNYVAGTIDDVAIYPTVLSGTQVRSHYVASGRTLDVPSAPTDAYGTAVYNAEPNLYWRFDETTGSQLADAGVEDHQGALNGAFTRVSSGALVGVTGDRAVTFGPGAGNAYSVDQVDNPTSYSLEAWFSTTSSSGGKIIGFGNAQTGLSSNYDRHVYMQDDGTLVFGVWTGQPNTITSASSYNDGRWHYVLATQDGSGMRLYVDGQPVGSNPQSASQAYTGYWRVAGDTTWGSSSPYLAGSYDEVAVYPRALSANDAQIHYSLGTTGTAPNLLPSATFQPQLEGRTVTVDGSGSSDPDGTVQTYVWDFGDGQTAVGPTAGHTYTNPGSYTILLTVTDDRGGTATAERVITVTNAAPTAAFTTSSQFLTLSVDGSGSLDPDGTVAAYEWDFGDGATATVPVTQHTYASAGTYTVTLTVTDNDGAVGTMSQTVAVAQNQAPVASFTPTVAGLSVSVDGTSSADPEGSLASYSWSFGDGGTATGATAQHTFAVAGTYPVALTVADAQGLTGTATQQVTVATDVPFAVDSFSRTVTNGWGTADAGGLWTLSGSSSQYGVSAGSGKLTIAAAGYAPRTQLRGVTVGDVDVSAQLSLDKIGNGGGTFVSLTSRGSLWNSLYRGKVWVKSTGAVNVSIGRLTGTETTLVQTNVAGLTLTAGAVIRVRFETEGSNPTTLRLRVWPDGTVEPTTWQLVATDATAELQDAGVIGVDSTLSGSSTNAPVQVQVDNLRAGLIGGVAQNQAPVAAFTPTAAGLVLSVSGAASSDADGTVASYAWSFGDGGTASGVTAEHTFAAAGTYPVTLTVTDDGGATGTVTHQVTVTAPPNPPSEVVLASDTFARSLTTGWGTADIGGAWVNSGAASQYGVASGLGLLRINAAGWAPRVQLATVSTADVDVSARFSLDKLGDGGGTYVSLTGRTNGWNSLYRGKVWVKSTGAVNVSITRLQGTEVTLAQANVPGVALVPGEVLNARLQIVGASPTTLRFRVWKDGTAEPTTWQLTTTDLTAELQDAGGVGIDTTLSGSATNAPVNVQVAGFRVVQFVG</sequence>
<feature type="domain" description="PKD" evidence="5">
    <location>
        <begin position="1185"/>
        <end position="1266"/>
    </location>
</feature>
<evidence type="ECO:0000256" key="3">
    <source>
        <dbReference type="ARBA" id="ARBA00023157"/>
    </source>
</evidence>
<dbReference type="InterPro" id="IPR001791">
    <property type="entry name" value="Laminin_G"/>
</dbReference>
<keyword evidence="2" id="KW-0732">Signal</keyword>
<evidence type="ECO:0000259" key="6">
    <source>
        <dbReference type="PROSITE" id="PS50853"/>
    </source>
</evidence>
<dbReference type="SUPFAM" id="SSF49299">
    <property type="entry name" value="PKD domain"/>
    <property type="match status" value="4"/>
</dbReference>
<dbReference type="InterPro" id="IPR013320">
    <property type="entry name" value="ConA-like_dom_sf"/>
</dbReference>
<dbReference type="SMART" id="SM00282">
    <property type="entry name" value="LamG"/>
    <property type="match status" value="2"/>
</dbReference>
<dbReference type="InterPro" id="IPR013783">
    <property type="entry name" value="Ig-like_fold"/>
</dbReference>
<proteinExistence type="predicted"/>
<feature type="domain" description="Fibronectin type-III" evidence="6">
    <location>
        <begin position="456"/>
        <end position="553"/>
    </location>
</feature>
<feature type="domain" description="PKD" evidence="5">
    <location>
        <begin position="1020"/>
        <end position="1102"/>
    </location>
</feature>
<dbReference type="InterPro" id="IPR029865">
    <property type="entry name" value="KIAA0319-like"/>
</dbReference>
<feature type="domain" description="PKD" evidence="5">
    <location>
        <begin position="1485"/>
        <end position="1569"/>
    </location>
</feature>
<dbReference type="EC" id="3.4.21.50" evidence="7"/>
<evidence type="ECO:0000313" key="7">
    <source>
        <dbReference type="EMBL" id="OIQ95604.1"/>
    </source>
</evidence>
<dbReference type="PROSITE" id="PS50093">
    <property type="entry name" value="PKD"/>
    <property type="match status" value="4"/>
</dbReference>
<dbReference type="Gene3D" id="2.60.40.10">
    <property type="entry name" value="Immunoglobulins"/>
    <property type="match status" value="5"/>
</dbReference>
<dbReference type="InterPro" id="IPR006558">
    <property type="entry name" value="LamG-like"/>
</dbReference>
<dbReference type="CDD" id="cd00146">
    <property type="entry name" value="PKD"/>
    <property type="match status" value="4"/>
</dbReference>
<dbReference type="Pfam" id="PF13385">
    <property type="entry name" value="Laminin_G_3"/>
    <property type="match status" value="2"/>
</dbReference>
<gene>
    <name evidence="7" type="ORF">GALL_223790</name>
</gene>
<dbReference type="InterPro" id="IPR036116">
    <property type="entry name" value="FN3_sf"/>
</dbReference>
<dbReference type="SMART" id="SM00089">
    <property type="entry name" value="PKD"/>
    <property type="match status" value="4"/>
</dbReference>
<protein>
    <submittedName>
        <fullName evidence="7">Protease 1</fullName>
        <ecNumber evidence="7">3.4.21.50</ecNumber>
    </submittedName>
</protein>
<dbReference type="InterPro" id="IPR011047">
    <property type="entry name" value="Quinoprotein_ADH-like_sf"/>
</dbReference>
<organism evidence="7">
    <name type="scientific">mine drainage metagenome</name>
    <dbReference type="NCBI Taxonomy" id="410659"/>
    <lineage>
        <taxon>unclassified sequences</taxon>
        <taxon>metagenomes</taxon>
        <taxon>ecological metagenomes</taxon>
    </lineage>
</organism>
<dbReference type="SMART" id="SM00560">
    <property type="entry name" value="LamGL"/>
    <property type="match status" value="2"/>
</dbReference>
<keyword evidence="7" id="KW-0645">Protease</keyword>
<dbReference type="InterPro" id="IPR035986">
    <property type="entry name" value="PKD_dom_sf"/>
</dbReference>
<dbReference type="EMBL" id="MLJW01000163">
    <property type="protein sequence ID" value="OIQ95604.1"/>
    <property type="molecule type" value="Genomic_DNA"/>
</dbReference>
<evidence type="ECO:0000256" key="1">
    <source>
        <dbReference type="ARBA" id="ARBA00004316"/>
    </source>
</evidence>
<comment type="subcellular location">
    <subcellularLocation>
        <location evidence="1">Cell projection</location>
    </subcellularLocation>
</comment>
<dbReference type="SUPFAM" id="SSF49265">
    <property type="entry name" value="Fibronectin type III"/>
    <property type="match status" value="1"/>
</dbReference>
<dbReference type="GO" id="GO:0016020">
    <property type="term" value="C:membrane"/>
    <property type="evidence" value="ECO:0007669"/>
    <property type="project" value="TreeGrafter"/>
</dbReference>
<dbReference type="SUPFAM" id="SSF50998">
    <property type="entry name" value="Quinoprotein alcohol dehydrogenase-like"/>
    <property type="match status" value="1"/>
</dbReference>
<dbReference type="Pfam" id="PF18911">
    <property type="entry name" value="PKD_4"/>
    <property type="match status" value="4"/>
</dbReference>
<evidence type="ECO:0000256" key="4">
    <source>
        <dbReference type="ARBA" id="ARBA00023273"/>
    </source>
</evidence>
<comment type="caution">
    <text evidence="7">The sequence shown here is derived from an EMBL/GenBank/DDBJ whole genome shotgun (WGS) entry which is preliminary data.</text>
</comment>
<dbReference type="GO" id="GO:0008233">
    <property type="term" value="F:peptidase activity"/>
    <property type="evidence" value="ECO:0007669"/>
    <property type="project" value="UniProtKB-KW"/>
</dbReference>
<dbReference type="PANTHER" id="PTHR46182">
    <property type="entry name" value="FI19480P1"/>
    <property type="match status" value="1"/>
</dbReference>
<accession>A0A1J5RU54</accession>
<dbReference type="CDD" id="cd00110">
    <property type="entry name" value="LamG"/>
    <property type="match status" value="2"/>
</dbReference>
<feature type="domain" description="PKD" evidence="5">
    <location>
        <begin position="1102"/>
        <end position="1183"/>
    </location>
</feature>
<dbReference type="PROSITE" id="PS50853">
    <property type="entry name" value="FN3"/>
    <property type="match status" value="1"/>
</dbReference>
<dbReference type="InterPro" id="IPR000601">
    <property type="entry name" value="PKD_dom"/>
</dbReference>
<evidence type="ECO:0000256" key="2">
    <source>
        <dbReference type="ARBA" id="ARBA00022729"/>
    </source>
</evidence>
<dbReference type="Gene3D" id="2.60.120.200">
    <property type="match status" value="2"/>
</dbReference>
<dbReference type="GO" id="GO:0031410">
    <property type="term" value="C:cytoplasmic vesicle"/>
    <property type="evidence" value="ECO:0007669"/>
    <property type="project" value="TreeGrafter"/>
</dbReference>
<keyword evidence="7" id="KW-0378">Hydrolase</keyword>
<dbReference type="SUPFAM" id="SSF49899">
    <property type="entry name" value="Concanavalin A-like lectins/glucanases"/>
    <property type="match status" value="2"/>
</dbReference>
<dbReference type="PANTHER" id="PTHR46182:SF2">
    <property type="entry name" value="FI19480P1"/>
    <property type="match status" value="1"/>
</dbReference>
<keyword evidence="4" id="KW-0966">Cell projection</keyword>
<dbReference type="GO" id="GO:0042995">
    <property type="term" value="C:cell projection"/>
    <property type="evidence" value="ECO:0007669"/>
    <property type="project" value="UniProtKB-SubCell"/>
</dbReference>
<dbReference type="InterPro" id="IPR022409">
    <property type="entry name" value="PKD/Chitinase_dom"/>
</dbReference>
<name>A0A1J5RU54_9ZZZZ</name>
<evidence type="ECO:0000259" key="5">
    <source>
        <dbReference type="PROSITE" id="PS50093"/>
    </source>
</evidence>